<reference evidence="2" key="1">
    <citation type="journal article" date="2019" name="Int. J. Syst. Evol. Microbiol.">
        <title>The Global Catalogue of Microorganisms (GCM) 10K type strain sequencing project: providing services to taxonomists for standard genome sequencing and annotation.</title>
        <authorList>
            <consortium name="The Broad Institute Genomics Platform"/>
            <consortium name="The Broad Institute Genome Sequencing Center for Infectious Disease"/>
            <person name="Wu L."/>
            <person name="Ma J."/>
        </authorList>
    </citation>
    <scope>NUCLEOTIDE SEQUENCE [LARGE SCALE GENOMIC DNA]</scope>
    <source>
        <strain evidence="2">CGMCC 1.9106</strain>
    </source>
</reference>
<evidence type="ECO:0000313" key="2">
    <source>
        <dbReference type="Proteomes" id="UP001596392"/>
    </source>
</evidence>
<organism evidence="1 2">
    <name type="scientific">Catellatospora aurea</name>
    <dbReference type="NCBI Taxonomy" id="1337874"/>
    <lineage>
        <taxon>Bacteria</taxon>
        <taxon>Bacillati</taxon>
        <taxon>Actinomycetota</taxon>
        <taxon>Actinomycetes</taxon>
        <taxon>Micromonosporales</taxon>
        <taxon>Micromonosporaceae</taxon>
        <taxon>Catellatospora</taxon>
    </lineage>
</organism>
<dbReference type="Proteomes" id="UP001596392">
    <property type="component" value="Unassembled WGS sequence"/>
</dbReference>
<evidence type="ECO:0008006" key="3">
    <source>
        <dbReference type="Google" id="ProtNLM"/>
    </source>
</evidence>
<comment type="caution">
    <text evidence="1">The sequence shown here is derived from an EMBL/GenBank/DDBJ whole genome shotgun (WGS) entry which is preliminary data.</text>
</comment>
<dbReference type="RefSeq" id="WP_376808282.1">
    <property type="nucleotide sequence ID" value="NZ_JBHTAC010000025.1"/>
</dbReference>
<dbReference type="EMBL" id="JBHTAC010000025">
    <property type="protein sequence ID" value="MFC7245338.1"/>
    <property type="molecule type" value="Genomic_DNA"/>
</dbReference>
<protein>
    <recommendedName>
        <fullName evidence="3">SUKH-3 immunity protein of toxin-antitoxin system</fullName>
    </recommendedName>
</protein>
<gene>
    <name evidence="1" type="ORF">ACFQO7_22925</name>
</gene>
<proteinExistence type="predicted"/>
<name>A0ABW2H4T8_9ACTN</name>
<evidence type="ECO:0000313" key="1">
    <source>
        <dbReference type="EMBL" id="MFC7245338.1"/>
    </source>
</evidence>
<sequence length="233" mass="25833">MTSPRPRRTPKPLHVLDARRGLTPRARAYLAAYGVRREVWSPEQHRRHWHRYHRPAAAIEHLAAYQGRWGGLELPPTPEYEGGPHVLDADEPTVEEGRGACFTAGRPRFTSACGFMVDGDGRFGIVADDTWVPLHGSIEGWVESLALRHFADSLPAEMALATGARLDGLAERLRLRPLAEVAGAAGAADGWWRGEDTLLAVYRGEARLFDNVQYQTAYLYTGIDGLTERLRAG</sequence>
<keyword evidence="2" id="KW-1185">Reference proteome</keyword>
<accession>A0ABW2H4T8</accession>